<dbReference type="Gene3D" id="3.60.15.10">
    <property type="entry name" value="Ribonuclease Z/Hydroxyacylglutathione hydrolase-like"/>
    <property type="match status" value="1"/>
</dbReference>
<evidence type="ECO:0000313" key="3">
    <source>
        <dbReference type="Proteomes" id="UP001596547"/>
    </source>
</evidence>
<gene>
    <name evidence="2" type="ORF">ACFQPE_01900</name>
</gene>
<keyword evidence="3" id="KW-1185">Reference proteome</keyword>
<evidence type="ECO:0000259" key="1">
    <source>
        <dbReference type="SMART" id="SM00849"/>
    </source>
</evidence>
<accession>A0ABD6A5V8</accession>
<dbReference type="InterPro" id="IPR036866">
    <property type="entry name" value="RibonucZ/Hydroxyglut_hydro"/>
</dbReference>
<dbReference type="SMART" id="SM00849">
    <property type="entry name" value="Lactamase_B"/>
    <property type="match status" value="1"/>
</dbReference>
<dbReference type="Proteomes" id="UP001596547">
    <property type="component" value="Unassembled WGS sequence"/>
</dbReference>
<dbReference type="InterPro" id="IPR050662">
    <property type="entry name" value="Sec-metab_biosynth-thioest"/>
</dbReference>
<dbReference type="RefSeq" id="WP_276304953.1">
    <property type="nucleotide sequence ID" value="NZ_CP119992.1"/>
</dbReference>
<dbReference type="CDD" id="cd07725">
    <property type="entry name" value="TTHA1429-like_MBL-fold"/>
    <property type="match status" value="1"/>
</dbReference>
<evidence type="ECO:0000313" key="2">
    <source>
        <dbReference type="EMBL" id="MFC7315551.1"/>
    </source>
</evidence>
<name>A0ABD6A5V8_9EURY</name>
<dbReference type="PANTHER" id="PTHR23131">
    <property type="entry name" value="ENDORIBONUCLEASE LACTB2"/>
    <property type="match status" value="1"/>
</dbReference>
<dbReference type="EMBL" id="JBHTBF010000001">
    <property type="protein sequence ID" value="MFC7315551.1"/>
    <property type="molecule type" value="Genomic_DNA"/>
</dbReference>
<sequence length="345" mass="36848">MRGVDAISLGNTAFEGLNNAYVLDGAVTTLVDTGVSTPDTRRQLHEGLDARGLAFEDVEQVLLTHWHADHAGLAGEIQSASGAVVRAHRADAPLIEQDPDAQAAMTARQRDLLATWGMPDAPREELFDFLGGESTIAGDPAEVEPFEAGDSFEAGDRELTAVHLPGHTKGLSGFTVESEYRAPSGAAGAELFSGDALLPYYTPNVGGADVRVERPLERYLETLSEIVESGYARAWPGHRGPIVDPAGRAADIVVHHRERTDRVLAVLEEHGPADAWTVSAHLFGELRSIHILHGPGEAYAHLHHLESAGVVENTDGRYAIADADADLDALFPDVSDSDARPEPST</sequence>
<protein>
    <submittedName>
        <fullName evidence="2">MBL fold metallo-hydrolase</fullName>
    </submittedName>
</protein>
<dbReference type="GeneID" id="79314518"/>
<dbReference type="PANTHER" id="PTHR23131:SF4">
    <property type="entry name" value="METALLO-BETA-LACTAMASE SUPERFAMILY POTEIN"/>
    <property type="match status" value="1"/>
</dbReference>
<reference evidence="2 3" key="1">
    <citation type="journal article" date="2019" name="Int. J. Syst. Evol. Microbiol.">
        <title>The Global Catalogue of Microorganisms (GCM) 10K type strain sequencing project: providing services to taxonomists for standard genome sequencing and annotation.</title>
        <authorList>
            <consortium name="The Broad Institute Genomics Platform"/>
            <consortium name="The Broad Institute Genome Sequencing Center for Infectious Disease"/>
            <person name="Wu L."/>
            <person name="Ma J."/>
        </authorList>
    </citation>
    <scope>NUCLEOTIDE SEQUENCE [LARGE SCALE GENOMIC DNA]</scope>
    <source>
        <strain evidence="2 3">PSR21</strain>
    </source>
</reference>
<feature type="domain" description="Metallo-beta-lactamase" evidence="1">
    <location>
        <begin position="17"/>
        <end position="238"/>
    </location>
</feature>
<proteinExistence type="predicted"/>
<dbReference type="AlphaFoldDB" id="A0ABD6A5V8"/>
<dbReference type="Pfam" id="PF00753">
    <property type="entry name" value="Lactamase_B"/>
    <property type="match status" value="1"/>
</dbReference>
<organism evidence="2 3">
    <name type="scientific">Halomarina halobia</name>
    <dbReference type="NCBI Taxonomy" id="3033386"/>
    <lineage>
        <taxon>Archaea</taxon>
        <taxon>Methanobacteriati</taxon>
        <taxon>Methanobacteriota</taxon>
        <taxon>Stenosarchaea group</taxon>
        <taxon>Halobacteria</taxon>
        <taxon>Halobacteriales</taxon>
        <taxon>Natronomonadaceae</taxon>
        <taxon>Halomarina</taxon>
    </lineage>
</organism>
<comment type="caution">
    <text evidence="2">The sequence shown here is derived from an EMBL/GenBank/DDBJ whole genome shotgun (WGS) entry which is preliminary data.</text>
</comment>
<dbReference type="InterPro" id="IPR001279">
    <property type="entry name" value="Metallo-B-lactamas"/>
</dbReference>
<dbReference type="SUPFAM" id="SSF56281">
    <property type="entry name" value="Metallo-hydrolase/oxidoreductase"/>
    <property type="match status" value="1"/>
</dbReference>